<evidence type="ECO:0000259" key="1">
    <source>
        <dbReference type="SMART" id="SM00849"/>
    </source>
</evidence>
<evidence type="ECO:0000313" key="3">
    <source>
        <dbReference type="Proteomes" id="UP000185663"/>
    </source>
</evidence>
<dbReference type="PANTHER" id="PTHR42951:SF4">
    <property type="entry name" value="ACYL-COENZYME A THIOESTERASE MBLAC2"/>
    <property type="match status" value="1"/>
</dbReference>
<dbReference type="SUPFAM" id="SSF56281">
    <property type="entry name" value="Metallo-hydrolase/oxidoreductase"/>
    <property type="match status" value="1"/>
</dbReference>
<name>A0A1H1RR06_9CELL</name>
<evidence type="ECO:0000313" key="2">
    <source>
        <dbReference type="EMBL" id="SDS38103.1"/>
    </source>
</evidence>
<gene>
    <name evidence="2" type="ORF">SAMN04489860_1423</name>
</gene>
<dbReference type="Proteomes" id="UP000185663">
    <property type="component" value="Chromosome I"/>
</dbReference>
<dbReference type="InterPro" id="IPR001279">
    <property type="entry name" value="Metallo-B-lactamas"/>
</dbReference>
<dbReference type="InterPro" id="IPR050855">
    <property type="entry name" value="NDM-1-like"/>
</dbReference>
<dbReference type="EMBL" id="LT629776">
    <property type="protein sequence ID" value="SDS38103.1"/>
    <property type="molecule type" value="Genomic_DNA"/>
</dbReference>
<sequence>MSRPLTPTVPAQYADARAGRLPEPCEVREGLWSIPVPMPGARLPYSLAYALTDDGGGVHVVDPGTASDDGWDRLVAGIARLGRSVDDVASVTCTHMHPDHLGQATRLADASGAVVAVHRAEVAGMEALRSGRRGIVGSIDPAWGVPDEHRADLEAAHQVSGTAPWIDVDRELEDGDRLDIPGRRVEVVWTPGHTGGHVCLRESEEKVLLTGDHVLPVINPGLGLGGQTASNPLADYLASLDRVAVWDEDEVCPGHGYQFVGVAQRCAELAAHQRQRLDEVERALAAGVRTAWDVAGRLTWTGGWERLAGFRRASAIAQTAMMMQHVRGAQV</sequence>
<dbReference type="STRING" id="545619.SAMN04489860_1423"/>
<keyword evidence="3" id="KW-1185">Reference proteome</keyword>
<dbReference type="InterPro" id="IPR036866">
    <property type="entry name" value="RibonucZ/Hydroxyglut_hydro"/>
</dbReference>
<dbReference type="PANTHER" id="PTHR42951">
    <property type="entry name" value="METALLO-BETA-LACTAMASE DOMAIN-CONTAINING"/>
    <property type="match status" value="1"/>
</dbReference>
<accession>A0A1H1RR06</accession>
<dbReference type="Gene3D" id="3.60.15.10">
    <property type="entry name" value="Ribonuclease Z/Hydroxyacylglutathione hydrolase-like"/>
    <property type="match status" value="1"/>
</dbReference>
<organism evidence="2 3">
    <name type="scientific">Paraoerskovia marina</name>
    <dbReference type="NCBI Taxonomy" id="545619"/>
    <lineage>
        <taxon>Bacteria</taxon>
        <taxon>Bacillati</taxon>
        <taxon>Actinomycetota</taxon>
        <taxon>Actinomycetes</taxon>
        <taxon>Micrococcales</taxon>
        <taxon>Cellulomonadaceae</taxon>
        <taxon>Paraoerskovia</taxon>
    </lineage>
</organism>
<dbReference type="OrthoDB" id="2971563at2"/>
<dbReference type="AlphaFoldDB" id="A0A1H1RR06"/>
<reference evidence="2 3" key="1">
    <citation type="submission" date="2016-10" db="EMBL/GenBank/DDBJ databases">
        <authorList>
            <person name="de Groot N.N."/>
        </authorList>
    </citation>
    <scope>NUCLEOTIDE SEQUENCE [LARGE SCALE GENOMIC DNA]</scope>
    <source>
        <strain evidence="2 3">DSM 22126</strain>
    </source>
</reference>
<dbReference type="Pfam" id="PF00753">
    <property type="entry name" value="Lactamase_B"/>
    <property type="match status" value="1"/>
</dbReference>
<proteinExistence type="predicted"/>
<dbReference type="RefSeq" id="WP_083372079.1">
    <property type="nucleotide sequence ID" value="NZ_LT629776.1"/>
</dbReference>
<protein>
    <submittedName>
        <fullName evidence="2">Glyoxylase, beta-lactamase superfamily II</fullName>
    </submittedName>
</protein>
<feature type="domain" description="Metallo-beta-lactamase" evidence="1">
    <location>
        <begin position="45"/>
        <end position="255"/>
    </location>
</feature>
<dbReference type="SMART" id="SM00849">
    <property type="entry name" value="Lactamase_B"/>
    <property type="match status" value="1"/>
</dbReference>
<dbReference type="eggNOG" id="COG0491">
    <property type="taxonomic scope" value="Bacteria"/>
</dbReference>